<keyword evidence="1" id="KW-0812">Transmembrane</keyword>
<accession>A0A6G0U5R0</accession>
<reference evidence="2 3" key="1">
    <citation type="submission" date="2019-08" db="EMBL/GenBank/DDBJ databases">
        <title>The genome of the soybean aphid Biotype 1, its phylome, world population structure and adaptation to the North American continent.</title>
        <authorList>
            <person name="Giordano R."/>
            <person name="Donthu R.K."/>
            <person name="Hernandez A.G."/>
            <person name="Wright C.L."/>
            <person name="Zimin A.V."/>
        </authorList>
    </citation>
    <scope>NUCLEOTIDE SEQUENCE [LARGE SCALE GENOMIC DNA]</scope>
    <source>
        <tissue evidence="2">Whole aphids</tissue>
    </source>
</reference>
<sequence>MYLTFVVIFEYLTMISICYVIPTLNFLGYVYFKLGGKKGGLCFNDLNTSKLNLSVQDIYFRVDKSLSLRDFVKFKIQTLITFFNMTKLRVFSIPFAYEEIPQNMSTLHQQISLMYKMHRFQLFKTKQHHGPYVICFLLGDLYKVMYHTSGVFSSPKRFSISSATSHDLEMKLKILVVNSKTSKTSSKDTLLYTLLTEIDSTKHTNRHLKAMSAFGACTVFSGQ</sequence>
<proteinExistence type="predicted"/>
<keyword evidence="3" id="KW-1185">Reference proteome</keyword>
<name>A0A6G0U5R0_APHGL</name>
<dbReference type="EMBL" id="VYZN01000003">
    <property type="protein sequence ID" value="KAE9543959.1"/>
    <property type="molecule type" value="Genomic_DNA"/>
</dbReference>
<feature type="transmembrane region" description="Helical" evidence="1">
    <location>
        <begin position="12"/>
        <end position="32"/>
    </location>
</feature>
<evidence type="ECO:0000313" key="3">
    <source>
        <dbReference type="Proteomes" id="UP000475862"/>
    </source>
</evidence>
<gene>
    <name evidence="2" type="ORF">AGLY_001648</name>
</gene>
<protein>
    <submittedName>
        <fullName evidence="2">Uncharacterized protein</fullName>
    </submittedName>
</protein>
<keyword evidence="1" id="KW-0472">Membrane</keyword>
<evidence type="ECO:0000256" key="1">
    <source>
        <dbReference type="SAM" id="Phobius"/>
    </source>
</evidence>
<dbReference type="AlphaFoldDB" id="A0A6G0U5R0"/>
<comment type="caution">
    <text evidence="2">The sequence shown here is derived from an EMBL/GenBank/DDBJ whole genome shotgun (WGS) entry which is preliminary data.</text>
</comment>
<dbReference type="Proteomes" id="UP000475862">
    <property type="component" value="Unassembled WGS sequence"/>
</dbReference>
<organism evidence="2 3">
    <name type="scientific">Aphis glycines</name>
    <name type="common">Soybean aphid</name>
    <dbReference type="NCBI Taxonomy" id="307491"/>
    <lineage>
        <taxon>Eukaryota</taxon>
        <taxon>Metazoa</taxon>
        <taxon>Ecdysozoa</taxon>
        <taxon>Arthropoda</taxon>
        <taxon>Hexapoda</taxon>
        <taxon>Insecta</taxon>
        <taxon>Pterygota</taxon>
        <taxon>Neoptera</taxon>
        <taxon>Paraneoptera</taxon>
        <taxon>Hemiptera</taxon>
        <taxon>Sternorrhyncha</taxon>
        <taxon>Aphidomorpha</taxon>
        <taxon>Aphidoidea</taxon>
        <taxon>Aphididae</taxon>
        <taxon>Aphidini</taxon>
        <taxon>Aphis</taxon>
        <taxon>Aphis</taxon>
    </lineage>
</organism>
<evidence type="ECO:0000313" key="2">
    <source>
        <dbReference type="EMBL" id="KAE9543959.1"/>
    </source>
</evidence>
<keyword evidence="1" id="KW-1133">Transmembrane helix</keyword>